<keyword evidence="2" id="KW-1185">Reference proteome</keyword>
<protein>
    <submittedName>
        <fullName evidence="1">Uncharacterized protein</fullName>
    </submittedName>
</protein>
<evidence type="ECO:0000313" key="1">
    <source>
        <dbReference type="EMBL" id="KAF2068462.1"/>
    </source>
</evidence>
<proteinExistence type="predicted"/>
<accession>A0A8J4UZY1</accession>
<name>A0A8J4UZY1_9MYCE</name>
<gene>
    <name evidence="1" type="ORF">CYY_010213</name>
</gene>
<dbReference type="Proteomes" id="UP000695562">
    <property type="component" value="Unassembled WGS sequence"/>
</dbReference>
<dbReference type="EMBL" id="AJWJ01000976">
    <property type="protein sequence ID" value="KAF2068462.1"/>
    <property type="molecule type" value="Genomic_DNA"/>
</dbReference>
<dbReference type="AlphaFoldDB" id="A0A8J4UZY1"/>
<comment type="caution">
    <text evidence="1">The sequence shown here is derived from an EMBL/GenBank/DDBJ whole genome shotgun (WGS) entry which is preliminary data.</text>
</comment>
<evidence type="ECO:0000313" key="2">
    <source>
        <dbReference type="Proteomes" id="UP000695562"/>
    </source>
</evidence>
<sequence>MSNSFSDSLQILKLDNKTLECFTAFEIFKCATPLGIVPLMSTNCNLYRGEQSQCVKVSGRSRLRESTYTVPSGTGKSSTPSAIYLMRVYS</sequence>
<organism evidence="1 2">
    <name type="scientific">Polysphondylium violaceum</name>
    <dbReference type="NCBI Taxonomy" id="133409"/>
    <lineage>
        <taxon>Eukaryota</taxon>
        <taxon>Amoebozoa</taxon>
        <taxon>Evosea</taxon>
        <taxon>Eumycetozoa</taxon>
        <taxon>Dictyostelia</taxon>
        <taxon>Dictyosteliales</taxon>
        <taxon>Dictyosteliaceae</taxon>
        <taxon>Polysphondylium</taxon>
    </lineage>
</organism>
<reference evidence="1" key="1">
    <citation type="submission" date="2020-01" db="EMBL/GenBank/DDBJ databases">
        <title>Development of genomics and gene disruption for Polysphondylium violaceum indicates a role for the polyketide synthase stlB in stalk morphogenesis.</title>
        <authorList>
            <person name="Narita B."/>
            <person name="Kawabe Y."/>
            <person name="Kin K."/>
            <person name="Saito T."/>
            <person name="Gibbs R."/>
            <person name="Kuspa A."/>
            <person name="Muzny D."/>
            <person name="Queller D."/>
            <person name="Richards S."/>
            <person name="Strassman J."/>
            <person name="Sucgang R."/>
            <person name="Worley K."/>
            <person name="Schaap P."/>
        </authorList>
    </citation>
    <scope>NUCLEOTIDE SEQUENCE</scope>
    <source>
        <strain evidence="1">QSvi11</strain>
    </source>
</reference>